<keyword evidence="6 9" id="KW-0732">Signal</keyword>
<protein>
    <recommendedName>
        <fullName evidence="3">Neuroendocrine protein 7B2</fullName>
    </recommendedName>
</protein>
<keyword evidence="5" id="KW-0964">Secreted</keyword>
<evidence type="ECO:0000256" key="9">
    <source>
        <dbReference type="SAM" id="SignalP"/>
    </source>
</evidence>
<dbReference type="EMBL" id="LR899556">
    <property type="protein sequence ID" value="CAD7240534.1"/>
    <property type="molecule type" value="Genomic_DNA"/>
</dbReference>
<evidence type="ECO:0000313" key="10">
    <source>
        <dbReference type="EMBL" id="CAD7240534.1"/>
    </source>
</evidence>
<evidence type="ECO:0000256" key="3">
    <source>
        <dbReference type="ARBA" id="ARBA00019589"/>
    </source>
</evidence>
<feature type="signal peptide" evidence="9">
    <location>
        <begin position="1"/>
        <end position="17"/>
    </location>
</feature>
<reference evidence="10" key="1">
    <citation type="submission" date="2020-11" db="EMBL/GenBank/DDBJ databases">
        <authorList>
            <person name="Tran Van P."/>
        </authorList>
    </citation>
    <scope>NUCLEOTIDE SEQUENCE</scope>
</reference>
<comment type="similarity">
    <text evidence="2">Belongs to the 7B2 family.</text>
</comment>
<feature type="chain" id="PRO_5036208891" description="Neuroendocrine protein 7B2" evidence="9">
    <location>
        <begin position="18"/>
        <end position="242"/>
    </location>
</feature>
<evidence type="ECO:0000256" key="1">
    <source>
        <dbReference type="ARBA" id="ARBA00004613"/>
    </source>
</evidence>
<evidence type="ECO:0000256" key="2">
    <source>
        <dbReference type="ARBA" id="ARBA00006348"/>
    </source>
</evidence>
<evidence type="ECO:0000256" key="8">
    <source>
        <dbReference type="ARBA" id="ARBA00023186"/>
    </source>
</evidence>
<dbReference type="PANTHER" id="PTHR12738:SF0">
    <property type="entry name" value="NEUROENDOCRINE PROTEIN 7B2"/>
    <property type="match status" value="1"/>
</dbReference>
<keyword evidence="4" id="KW-0813">Transport</keyword>
<dbReference type="OrthoDB" id="9922675at2759"/>
<evidence type="ECO:0000256" key="5">
    <source>
        <dbReference type="ARBA" id="ARBA00022525"/>
    </source>
</evidence>
<sequence>MERGIFWMFFLFGPALSFDYFPKDFPVPMSFRDELLREILQNRADPEPMNGDYFDESSSRMEMAPPLAVARGFGSVAGNPMTRDREYLEHSPLWGHQYMQGEASRLFTSIHGFLLSTEEKSEDGCLEVFENTAGFSREYQAAQECLCDSEHMFSCPESSNGNSLDDEELDRLLRDYHIEGQHKSLVAKKFHVKKDHKVKRSYNEMENIAKELGKLHSSSITRNPFLEGPKLPVLAKKGTKLH</sequence>
<keyword evidence="7" id="KW-1015">Disulfide bond</keyword>
<name>A0A7R8WYU9_9CRUS</name>
<dbReference type="EMBL" id="CAJPEV010000039">
    <property type="protein sequence ID" value="CAG0879363.1"/>
    <property type="molecule type" value="Genomic_DNA"/>
</dbReference>
<dbReference type="Proteomes" id="UP000677054">
    <property type="component" value="Unassembled WGS sequence"/>
</dbReference>
<dbReference type="AlphaFoldDB" id="A0A7R8WYU9"/>
<dbReference type="GO" id="GO:0046883">
    <property type="term" value="P:regulation of hormone secretion"/>
    <property type="evidence" value="ECO:0007669"/>
    <property type="project" value="TreeGrafter"/>
</dbReference>
<evidence type="ECO:0000256" key="6">
    <source>
        <dbReference type="ARBA" id="ARBA00022729"/>
    </source>
</evidence>
<keyword evidence="11" id="KW-1185">Reference proteome</keyword>
<dbReference type="GO" id="GO:0030141">
    <property type="term" value="C:secretory granule"/>
    <property type="evidence" value="ECO:0007669"/>
    <property type="project" value="InterPro"/>
</dbReference>
<comment type="subcellular location">
    <subcellularLocation>
        <location evidence="1">Secreted</location>
    </subcellularLocation>
</comment>
<gene>
    <name evidence="10" type="ORF">DSTB1V02_LOCUS555</name>
</gene>
<evidence type="ECO:0000256" key="4">
    <source>
        <dbReference type="ARBA" id="ARBA00022448"/>
    </source>
</evidence>
<accession>A0A7R8WYU9</accession>
<dbReference type="GO" id="GO:0007218">
    <property type="term" value="P:neuropeptide signaling pathway"/>
    <property type="evidence" value="ECO:0007669"/>
    <property type="project" value="InterPro"/>
</dbReference>
<organism evidence="10">
    <name type="scientific">Darwinula stevensoni</name>
    <dbReference type="NCBI Taxonomy" id="69355"/>
    <lineage>
        <taxon>Eukaryota</taxon>
        <taxon>Metazoa</taxon>
        <taxon>Ecdysozoa</taxon>
        <taxon>Arthropoda</taxon>
        <taxon>Crustacea</taxon>
        <taxon>Oligostraca</taxon>
        <taxon>Ostracoda</taxon>
        <taxon>Podocopa</taxon>
        <taxon>Podocopida</taxon>
        <taxon>Darwinulocopina</taxon>
        <taxon>Darwinuloidea</taxon>
        <taxon>Darwinulidae</taxon>
        <taxon>Darwinula</taxon>
    </lineage>
</organism>
<dbReference type="GO" id="GO:0005576">
    <property type="term" value="C:extracellular region"/>
    <property type="evidence" value="ECO:0007669"/>
    <property type="project" value="UniProtKB-SubCell"/>
</dbReference>
<evidence type="ECO:0000256" key="7">
    <source>
        <dbReference type="ARBA" id="ARBA00023157"/>
    </source>
</evidence>
<evidence type="ECO:0000313" key="11">
    <source>
        <dbReference type="Proteomes" id="UP000677054"/>
    </source>
</evidence>
<keyword evidence="8" id="KW-0143">Chaperone</keyword>
<dbReference type="Pfam" id="PF05281">
    <property type="entry name" value="Secretogranin_V"/>
    <property type="match status" value="2"/>
</dbReference>
<proteinExistence type="inferred from homology"/>
<dbReference type="InterPro" id="IPR007945">
    <property type="entry name" value="Secretogranin_V"/>
</dbReference>
<dbReference type="GO" id="GO:0030234">
    <property type="term" value="F:enzyme regulator activity"/>
    <property type="evidence" value="ECO:0007669"/>
    <property type="project" value="TreeGrafter"/>
</dbReference>
<dbReference type="PANTHER" id="PTHR12738">
    <property type="entry name" value="NEUROENDOCRINE PROTEIN 7B2"/>
    <property type="match status" value="1"/>
</dbReference>